<dbReference type="EMBL" id="JAWHQM010000023">
    <property type="protein sequence ID" value="KAK5632184.1"/>
    <property type="molecule type" value="Genomic_DNA"/>
</dbReference>
<sequence length="76" mass="8657">MNKISTPAHNKCLIGPYRRQKERRIFGVPLAGNNIRQRKLDTDGEDDCSLHDPCQYAVYRSKVRRGDGFALVHASD</sequence>
<proteinExistence type="predicted"/>
<accession>A0AAN7UR72</accession>
<protein>
    <submittedName>
        <fullName evidence="1">Uncharacterized protein</fullName>
    </submittedName>
</protein>
<gene>
    <name evidence="1" type="ORF">RRF57_007898</name>
</gene>
<comment type="caution">
    <text evidence="1">The sequence shown here is derived from an EMBL/GenBank/DDBJ whole genome shotgun (WGS) entry which is preliminary data.</text>
</comment>
<evidence type="ECO:0000313" key="2">
    <source>
        <dbReference type="Proteomes" id="UP001305414"/>
    </source>
</evidence>
<organism evidence="1 2">
    <name type="scientific">Xylaria bambusicola</name>
    <dbReference type="NCBI Taxonomy" id="326684"/>
    <lineage>
        <taxon>Eukaryota</taxon>
        <taxon>Fungi</taxon>
        <taxon>Dikarya</taxon>
        <taxon>Ascomycota</taxon>
        <taxon>Pezizomycotina</taxon>
        <taxon>Sordariomycetes</taxon>
        <taxon>Xylariomycetidae</taxon>
        <taxon>Xylariales</taxon>
        <taxon>Xylariaceae</taxon>
        <taxon>Xylaria</taxon>
    </lineage>
</organism>
<reference evidence="1 2" key="1">
    <citation type="submission" date="2023-10" db="EMBL/GenBank/DDBJ databases">
        <title>Draft genome sequence of Xylaria bambusicola isolate GMP-LS, the root and basal stem rot pathogen of sugarcane in Indonesia.</title>
        <authorList>
            <person name="Selvaraj P."/>
            <person name="Muralishankar V."/>
            <person name="Muruganantham S."/>
            <person name="Sp S."/>
            <person name="Haryani S."/>
            <person name="Lau K.J.X."/>
            <person name="Naqvi N.I."/>
        </authorList>
    </citation>
    <scope>NUCLEOTIDE SEQUENCE [LARGE SCALE GENOMIC DNA]</scope>
    <source>
        <strain evidence="1">GMP-LS</strain>
    </source>
</reference>
<evidence type="ECO:0000313" key="1">
    <source>
        <dbReference type="EMBL" id="KAK5632184.1"/>
    </source>
</evidence>
<dbReference type="AlphaFoldDB" id="A0AAN7UR72"/>
<keyword evidence="2" id="KW-1185">Reference proteome</keyword>
<name>A0AAN7UR72_9PEZI</name>
<dbReference type="Proteomes" id="UP001305414">
    <property type="component" value="Unassembled WGS sequence"/>
</dbReference>